<accession>A0A328UE26</accession>
<dbReference type="InterPro" id="IPR041715">
    <property type="entry name" value="HisRS-like_core"/>
</dbReference>
<feature type="binding site" evidence="10">
    <location>
        <begin position="81"/>
        <end position="83"/>
    </location>
    <ligand>
        <name>L-histidine</name>
        <dbReference type="ChEBI" id="CHEBI:57595"/>
    </ligand>
</feature>
<comment type="caution">
    <text evidence="12">The sequence shown here is derived from an EMBL/GenBank/DDBJ whole genome shotgun (WGS) entry which is preliminary data.</text>
</comment>
<dbReference type="Pfam" id="PF13393">
    <property type="entry name" value="tRNA-synt_His"/>
    <property type="match status" value="1"/>
</dbReference>
<evidence type="ECO:0000256" key="10">
    <source>
        <dbReference type="PIRSR" id="PIRSR001549-1"/>
    </source>
</evidence>
<dbReference type="EMBL" id="QLYR01000005">
    <property type="protein sequence ID" value="RAQ28403.1"/>
    <property type="molecule type" value="Genomic_DNA"/>
</dbReference>
<dbReference type="CDD" id="cd00773">
    <property type="entry name" value="HisRS-like_core"/>
    <property type="match status" value="1"/>
</dbReference>
<dbReference type="GO" id="GO:0004821">
    <property type="term" value="F:histidine-tRNA ligase activity"/>
    <property type="evidence" value="ECO:0007669"/>
    <property type="project" value="TreeGrafter"/>
</dbReference>
<dbReference type="GO" id="GO:0006427">
    <property type="term" value="P:histidyl-tRNA aminoacylation"/>
    <property type="evidence" value="ECO:0007669"/>
    <property type="project" value="TreeGrafter"/>
</dbReference>
<gene>
    <name evidence="9 12" type="primary">hisZ</name>
    <name evidence="12" type="ORF">DPQ25_08710</name>
</gene>
<evidence type="ECO:0000256" key="2">
    <source>
        <dbReference type="ARBA" id="ARBA00004667"/>
    </source>
</evidence>
<feature type="domain" description="Aminoacyl-transfer RNA synthetases class-II family profile" evidence="11">
    <location>
        <begin position="23"/>
        <end position="342"/>
    </location>
</feature>
<dbReference type="InterPro" id="IPR006195">
    <property type="entry name" value="aa-tRNA-synth_II"/>
</dbReference>
<dbReference type="GO" id="GO:0000105">
    <property type="term" value="P:L-histidine biosynthetic process"/>
    <property type="evidence" value="ECO:0007669"/>
    <property type="project" value="UniProtKB-UniRule"/>
</dbReference>
<evidence type="ECO:0000313" key="13">
    <source>
        <dbReference type="Proteomes" id="UP000249377"/>
    </source>
</evidence>
<dbReference type="InterPro" id="IPR004517">
    <property type="entry name" value="HisZ"/>
</dbReference>
<comment type="subunit">
    <text evidence="9">Heteromultimer composed of HisG and HisZ subunits.</text>
</comment>
<feature type="binding site" evidence="10">
    <location>
        <position position="125"/>
    </location>
    <ligand>
        <name>L-histidine</name>
        <dbReference type="ChEBI" id="CHEBI:57595"/>
    </ligand>
</feature>
<dbReference type="Proteomes" id="UP000249377">
    <property type="component" value="Unassembled WGS sequence"/>
</dbReference>
<feature type="binding site" evidence="10">
    <location>
        <position position="129"/>
    </location>
    <ligand>
        <name>L-histidine</name>
        <dbReference type="ChEBI" id="CHEBI:57595"/>
    </ligand>
</feature>
<dbReference type="NCBIfam" id="TIGR00443">
    <property type="entry name" value="hisZ_biosyn_reg"/>
    <property type="match status" value="1"/>
</dbReference>
<comment type="pathway">
    <text evidence="2 9">Amino-acid biosynthesis; L-histidine biosynthesis; L-histidine from 5-phospho-alpha-D-ribose 1-diphosphate: step 1/9.</text>
</comment>
<dbReference type="GO" id="GO:0016757">
    <property type="term" value="F:glycosyltransferase activity"/>
    <property type="evidence" value="ECO:0007669"/>
    <property type="project" value="UniProtKB-KW"/>
</dbReference>
<dbReference type="SUPFAM" id="SSF55681">
    <property type="entry name" value="Class II aaRS and biotin synthetases"/>
    <property type="match status" value="1"/>
</dbReference>
<dbReference type="RefSeq" id="WP_112332785.1">
    <property type="nucleotide sequence ID" value="NZ_QLYR01000005.1"/>
</dbReference>
<dbReference type="Gene3D" id="3.30.930.10">
    <property type="entry name" value="Bira Bifunctional Protein, Domain 2"/>
    <property type="match status" value="1"/>
</dbReference>
<reference evidence="12 13" key="1">
    <citation type="submission" date="2018-06" db="EMBL/GenBank/DDBJ databases">
        <title>Noncontiguous genome sequence of Ruminococcaceae bacterium ASD2818.</title>
        <authorList>
            <person name="Chaplin A.V."/>
            <person name="Sokolova S.R."/>
            <person name="Kochetkova T.O."/>
            <person name="Goltsov A.Y."/>
            <person name="Trofimov D.Y."/>
            <person name="Efimov B.A."/>
        </authorList>
    </citation>
    <scope>NUCLEOTIDE SEQUENCE [LARGE SCALE GENOMIC DNA]</scope>
    <source>
        <strain evidence="12 13">ASD2818</strain>
    </source>
</reference>
<sequence length="398" mass="43904">MKKYNKVTPEGTKDLLFEECSARKEVEQLLSGVFESRGFHGVVTPGFEFYDVFDPAVSGIAPEIMYKMTDHKGRLIVMRPDSTMPIARLMATRLQNLPKPVRLYYTQTVCRNHPSLTGRSDEVMQTGVELLGAAGRRADLETVVTAVECLSKCLPDFRLELGHAGFFRAIASELPISADLREDIRLSIEAKNYAALNTILDGLEPSLPVAAMRRLPRLFGGEDVFEQAAPLCTNPQSEEMLSYLHDLYKALTELGLGDKLIVDLGLVQRNDYYTGIVFSAYTEACGEAILRGGRYDNLLAGFDMPMPAIGFSINVDAIAEGLLSAGKLHKKTSIDVLVHAEPGCEVRAMLYAAELVEQGLKCENSLCDDRPAALAYARQQGIARVDFVGRQIEKAEMK</sequence>
<dbReference type="PROSITE" id="PS50862">
    <property type="entry name" value="AA_TRNA_LIGASE_II"/>
    <property type="match status" value="1"/>
</dbReference>
<dbReference type="PIRSF" id="PIRSF001549">
    <property type="entry name" value="His-tRNA_synth"/>
    <property type="match status" value="1"/>
</dbReference>
<organism evidence="12 13">
    <name type="scientific">Hydrogeniiclostridium mannosilyticum</name>
    <dbReference type="NCBI Taxonomy" id="2764322"/>
    <lineage>
        <taxon>Bacteria</taxon>
        <taxon>Bacillati</taxon>
        <taxon>Bacillota</taxon>
        <taxon>Clostridia</taxon>
        <taxon>Eubacteriales</taxon>
        <taxon>Acutalibacteraceae</taxon>
        <taxon>Hydrogeniiclostridium</taxon>
    </lineage>
</organism>
<evidence type="ECO:0000256" key="3">
    <source>
        <dbReference type="ARBA" id="ARBA00005539"/>
    </source>
</evidence>
<dbReference type="PANTHER" id="PTHR43707:SF6">
    <property type="entry name" value="ATP PHOSPHORIBOSYLTRANSFERASE REGULATORY SUBUNIT"/>
    <property type="match status" value="1"/>
</dbReference>
<evidence type="ECO:0000259" key="11">
    <source>
        <dbReference type="PROSITE" id="PS50862"/>
    </source>
</evidence>
<protein>
    <recommendedName>
        <fullName evidence="4 9">ATP phosphoribosyltransferase regulatory subunit</fullName>
    </recommendedName>
</protein>
<dbReference type="UniPathway" id="UPA00031">
    <property type="reaction ID" value="UER00006"/>
</dbReference>
<evidence type="ECO:0000256" key="1">
    <source>
        <dbReference type="ARBA" id="ARBA00004496"/>
    </source>
</evidence>
<evidence type="ECO:0000256" key="5">
    <source>
        <dbReference type="ARBA" id="ARBA00022490"/>
    </source>
</evidence>
<keyword evidence="6 9" id="KW-0028">Amino-acid biosynthesis</keyword>
<keyword evidence="7 9" id="KW-0368">Histidine biosynthesis</keyword>
<evidence type="ECO:0000256" key="4">
    <source>
        <dbReference type="ARBA" id="ARBA00020397"/>
    </source>
</evidence>
<evidence type="ECO:0000256" key="6">
    <source>
        <dbReference type="ARBA" id="ARBA00022605"/>
    </source>
</evidence>
<comment type="subcellular location">
    <subcellularLocation>
        <location evidence="1 9">Cytoplasm</location>
    </subcellularLocation>
</comment>
<comment type="similarity">
    <text evidence="3 9">Belongs to the class-II aminoacyl-tRNA synthetase family. HisZ subfamily.</text>
</comment>
<keyword evidence="5 9" id="KW-0963">Cytoplasm</keyword>
<evidence type="ECO:0000256" key="7">
    <source>
        <dbReference type="ARBA" id="ARBA00023102"/>
    </source>
</evidence>
<proteinExistence type="inferred from homology"/>
<comment type="miscellaneous">
    <text evidence="9">This function is generally fulfilled by the C-terminal part of HisG, which is missing in some bacteria such as this one.</text>
</comment>
<comment type="function">
    <text evidence="8 9">Required for the first step of histidine biosynthesis. May allow the feedback regulation of ATP phosphoribosyltransferase activity by histidine.</text>
</comment>
<dbReference type="AlphaFoldDB" id="A0A328UE26"/>
<dbReference type="GO" id="GO:0005737">
    <property type="term" value="C:cytoplasm"/>
    <property type="evidence" value="ECO:0007669"/>
    <property type="project" value="UniProtKB-SubCell"/>
</dbReference>
<dbReference type="PANTHER" id="PTHR43707">
    <property type="entry name" value="HISTIDYL-TRNA SYNTHETASE"/>
    <property type="match status" value="1"/>
</dbReference>
<keyword evidence="13" id="KW-1185">Reference proteome</keyword>
<dbReference type="InterPro" id="IPR004516">
    <property type="entry name" value="HisRS/HisZ"/>
</dbReference>
<feature type="binding site" evidence="10">
    <location>
        <position position="111"/>
    </location>
    <ligand>
        <name>L-histidine</name>
        <dbReference type="ChEBI" id="CHEBI:57595"/>
    </ligand>
</feature>
<keyword evidence="12" id="KW-0808">Transferase</keyword>
<keyword evidence="12" id="KW-0328">Glycosyltransferase</keyword>
<evidence type="ECO:0000256" key="8">
    <source>
        <dbReference type="ARBA" id="ARBA00025246"/>
    </source>
</evidence>
<evidence type="ECO:0000313" key="12">
    <source>
        <dbReference type="EMBL" id="RAQ28403.1"/>
    </source>
</evidence>
<dbReference type="InterPro" id="IPR045864">
    <property type="entry name" value="aa-tRNA-synth_II/BPL/LPL"/>
</dbReference>
<feature type="binding site" evidence="10">
    <location>
        <begin position="272"/>
        <end position="273"/>
    </location>
    <ligand>
        <name>L-histidine</name>
        <dbReference type="ChEBI" id="CHEBI:57595"/>
    </ligand>
</feature>
<dbReference type="GO" id="GO:0140096">
    <property type="term" value="F:catalytic activity, acting on a protein"/>
    <property type="evidence" value="ECO:0007669"/>
    <property type="project" value="UniProtKB-ARBA"/>
</dbReference>
<dbReference type="HAMAP" id="MF_00125">
    <property type="entry name" value="HisZ"/>
    <property type="match status" value="1"/>
</dbReference>
<name>A0A328UE26_9FIRM</name>
<evidence type="ECO:0000256" key="9">
    <source>
        <dbReference type="HAMAP-Rule" id="MF_00125"/>
    </source>
</evidence>